<dbReference type="GO" id="GO:0051539">
    <property type="term" value="F:4 iron, 4 sulfur cluster binding"/>
    <property type="evidence" value="ECO:0007669"/>
    <property type="project" value="UniProtKB-UniRule"/>
</dbReference>
<comment type="catalytic activity">
    <reaction evidence="16 17">
        <text>epoxyqueuosine(34) in tRNA + AH2 = queuosine(34) in tRNA + A + H2O</text>
        <dbReference type="Rhea" id="RHEA:32159"/>
        <dbReference type="Rhea" id="RHEA-COMP:18571"/>
        <dbReference type="Rhea" id="RHEA-COMP:18582"/>
        <dbReference type="ChEBI" id="CHEBI:13193"/>
        <dbReference type="ChEBI" id="CHEBI:15377"/>
        <dbReference type="ChEBI" id="CHEBI:17499"/>
        <dbReference type="ChEBI" id="CHEBI:194431"/>
        <dbReference type="ChEBI" id="CHEBI:194443"/>
        <dbReference type="EC" id="1.17.99.6"/>
    </reaction>
</comment>
<evidence type="ECO:0000256" key="7">
    <source>
        <dbReference type="ARBA" id="ARBA00022694"/>
    </source>
</evidence>
<dbReference type="GO" id="GO:0008616">
    <property type="term" value="P:tRNA queuosine(34) biosynthetic process"/>
    <property type="evidence" value="ECO:0007669"/>
    <property type="project" value="UniProtKB-UniRule"/>
</dbReference>
<reference evidence="18" key="2">
    <citation type="submission" date="2021-04" db="EMBL/GenBank/DDBJ databases">
        <authorList>
            <person name="Gilroy R."/>
        </authorList>
    </citation>
    <scope>NUCLEOTIDE SEQUENCE</scope>
    <source>
        <strain evidence="18">ChiW4-1371</strain>
    </source>
</reference>
<comment type="pathway">
    <text evidence="2 17">tRNA modification; tRNA-queuosine biosynthesis.</text>
</comment>
<comment type="function">
    <text evidence="1 17">Catalyzes the conversion of epoxyqueuosine (oQ) to queuosine (Q), which is a hypermodified base found in the wobble positions of tRNA(Asp), tRNA(Asn), tRNA(His) and tRNA(Tyr).</text>
</comment>
<name>A0A9D2KBQ0_9BACT</name>
<evidence type="ECO:0000256" key="10">
    <source>
        <dbReference type="ARBA" id="ARBA00023002"/>
    </source>
</evidence>
<feature type="binding site" evidence="17">
    <location>
        <position position="8"/>
    </location>
    <ligand>
        <name>[4Fe-4S] cluster</name>
        <dbReference type="ChEBI" id="CHEBI:49883"/>
    </ligand>
</feature>
<dbReference type="HAMAP" id="MF_02089">
    <property type="entry name" value="QueH"/>
    <property type="match status" value="1"/>
</dbReference>
<evidence type="ECO:0000256" key="1">
    <source>
        <dbReference type="ARBA" id="ARBA00002268"/>
    </source>
</evidence>
<feature type="binding site" evidence="17">
    <location>
        <position position="9"/>
    </location>
    <ligand>
        <name>[4Fe-4S] cluster</name>
        <dbReference type="ChEBI" id="CHEBI:49883"/>
    </ligand>
</feature>
<evidence type="ECO:0000256" key="12">
    <source>
        <dbReference type="ARBA" id="ARBA00023014"/>
    </source>
</evidence>
<dbReference type="SUPFAM" id="SSF52402">
    <property type="entry name" value="Adenine nucleotide alpha hydrolases-like"/>
    <property type="match status" value="1"/>
</dbReference>
<evidence type="ECO:0000256" key="8">
    <source>
        <dbReference type="ARBA" id="ARBA00022723"/>
    </source>
</evidence>
<keyword evidence="7 17" id="KW-0819">tRNA processing</keyword>
<evidence type="ECO:0000256" key="11">
    <source>
        <dbReference type="ARBA" id="ARBA00023004"/>
    </source>
</evidence>
<dbReference type="PANTHER" id="PTHR36701:SF1">
    <property type="entry name" value="EPOXYQUEUOSINE REDUCTASE QUEH"/>
    <property type="match status" value="1"/>
</dbReference>
<dbReference type="EC" id="1.17.99.6" evidence="4 17"/>
<reference evidence="18" key="1">
    <citation type="journal article" date="2021" name="PeerJ">
        <title>Extensive microbial diversity within the chicken gut microbiome revealed by metagenomics and culture.</title>
        <authorList>
            <person name="Gilroy R."/>
            <person name="Ravi A."/>
            <person name="Getino M."/>
            <person name="Pursley I."/>
            <person name="Horton D.L."/>
            <person name="Alikhan N.F."/>
            <person name="Baker D."/>
            <person name="Gharbi K."/>
            <person name="Hall N."/>
            <person name="Watson M."/>
            <person name="Adriaenssens E.M."/>
            <person name="Foster-Nyarko E."/>
            <person name="Jarju S."/>
            <person name="Secka A."/>
            <person name="Antonio M."/>
            <person name="Oren A."/>
            <person name="Chaudhuri R.R."/>
            <person name="La Ragione R."/>
            <person name="Hildebrand F."/>
            <person name="Pallen M.J."/>
        </authorList>
    </citation>
    <scope>NUCLEOTIDE SEQUENCE</scope>
    <source>
        <strain evidence="18">ChiW4-1371</strain>
    </source>
</reference>
<evidence type="ECO:0000256" key="4">
    <source>
        <dbReference type="ARBA" id="ARBA00012622"/>
    </source>
</evidence>
<comment type="similarity">
    <text evidence="3 17">Belongs to the QueH family.</text>
</comment>
<proteinExistence type="inferred from homology"/>
<evidence type="ECO:0000313" key="19">
    <source>
        <dbReference type="Proteomes" id="UP000824176"/>
    </source>
</evidence>
<evidence type="ECO:0000256" key="17">
    <source>
        <dbReference type="HAMAP-Rule" id="MF_02089"/>
    </source>
</evidence>
<keyword evidence="13 17" id="KW-1015">Disulfide bond</keyword>
<sequence length="196" mass="23459">MNILLHQCCGPCSIYPIITLQAQGHNITTYFFNHNIHPVQEYYKRMEGAVLVSRHYNIQCIVEDYYGLVEFLRQNVYHEKERCAYCYERRLMKTAEKAKELGMDAFSSSLLYSKMQNHEAIRELAEKAAKEYDIPFYYYDFREGWQEGIDISKNLEIYRQNYCGCIYSEEDRFLNQLSKKYAKKYEEINASYELVK</sequence>
<evidence type="ECO:0000256" key="3">
    <source>
        <dbReference type="ARBA" id="ARBA00008207"/>
    </source>
</evidence>
<dbReference type="GO" id="GO:0052693">
    <property type="term" value="F:epoxyqueuosine reductase activity"/>
    <property type="evidence" value="ECO:0007669"/>
    <property type="project" value="UniProtKB-UniRule"/>
</dbReference>
<keyword evidence="10 17" id="KW-0560">Oxidoreductase</keyword>
<evidence type="ECO:0000256" key="16">
    <source>
        <dbReference type="ARBA" id="ARBA00047415"/>
    </source>
</evidence>
<comment type="caution">
    <text evidence="18">The sequence shown here is derived from an EMBL/GenBank/DDBJ whole genome shotgun (WGS) entry which is preliminary data.</text>
</comment>
<evidence type="ECO:0000256" key="6">
    <source>
        <dbReference type="ARBA" id="ARBA00022485"/>
    </source>
</evidence>
<keyword evidence="12 17" id="KW-0411">Iron-sulfur</keyword>
<protein>
    <recommendedName>
        <fullName evidence="5 17">Epoxyqueuosine reductase QueH</fullName>
        <ecNumber evidence="4 17">1.17.99.6</ecNumber>
    </recommendedName>
    <alternativeName>
        <fullName evidence="15 17">Queuosine biosynthesis protein QueH</fullName>
    </alternativeName>
</protein>
<keyword evidence="11 17" id="KW-0408">Iron</keyword>
<dbReference type="InterPro" id="IPR003828">
    <property type="entry name" value="QueH"/>
</dbReference>
<evidence type="ECO:0000256" key="9">
    <source>
        <dbReference type="ARBA" id="ARBA00022785"/>
    </source>
</evidence>
<evidence type="ECO:0000313" key="18">
    <source>
        <dbReference type="EMBL" id="HIZ89002.1"/>
    </source>
</evidence>
<dbReference type="GO" id="GO:0046872">
    <property type="term" value="F:metal ion binding"/>
    <property type="evidence" value="ECO:0007669"/>
    <property type="project" value="UniProtKB-KW"/>
</dbReference>
<dbReference type="AlphaFoldDB" id="A0A9D2KBQ0"/>
<keyword evidence="6 17" id="KW-0004">4Fe-4S</keyword>
<accession>A0A9D2KBQ0</accession>
<evidence type="ECO:0000256" key="13">
    <source>
        <dbReference type="ARBA" id="ARBA00023157"/>
    </source>
</evidence>
<feature type="binding site" evidence="17">
    <location>
        <position position="86"/>
    </location>
    <ligand>
        <name>[4Fe-4S] cluster</name>
        <dbReference type="ChEBI" id="CHEBI:49883"/>
    </ligand>
</feature>
<keyword evidence="8 17" id="KW-0479">Metal-binding</keyword>
<dbReference type="Pfam" id="PF02677">
    <property type="entry name" value="QueH"/>
    <property type="match status" value="1"/>
</dbReference>
<gene>
    <name evidence="17" type="primary">queH</name>
    <name evidence="18" type="ORF">H9804_03575</name>
</gene>
<keyword evidence="9 17" id="KW-0671">Queuosine biosynthesis</keyword>
<evidence type="ECO:0000256" key="14">
    <source>
        <dbReference type="ARBA" id="ARBA00023284"/>
    </source>
</evidence>
<evidence type="ECO:0000256" key="5">
    <source>
        <dbReference type="ARBA" id="ARBA00016895"/>
    </source>
</evidence>
<feature type="disulfide bond" description="Redox-active" evidence="17">
    <location>
        <begin position="163"/>
        <end position="165"/>
    </location>
</feature>
<dbReference type="PANTHER" id="PTHR36701">
    <property type="entry name" value="EPOXYQUEUOSINE REDUCTASE QUEH"/>
    <property type="match status" value="1"/>
</dbReference>
<evidence type="ECO:0000256" key="15">
    <source>
        <dbReference type="ARBA" id="ARBA00031446"/>
    </source>
</evidence>
<evidence type="ECO:0000256" key="2">
    <source>
        <dbReference type="ARBA" id="ARBA00004691"/>
    </source>
</evidence>
<feature type="binding site" evidence="17">
    <location>
        <position position="83"/>
    </location>
    <ligand>
        <name>[4Fe-4S] cluster</name>
        <dbReference type="ChEBI" id="CHEBI:49883"/>
    </ligand>
</feature>
<dbReference type="EMBL" id="DXAQ01000053">
    <property type="protein sequence ID" value="HIZ89002.1"/>
    <property type="molecule type" value="Genomic_DNA"/>
</dbReference>
<organism evidence="18 19">
    <name type="scientific">Candidatus Mucispirillum faecigallinarum</name>
    <dbReference type="NCBI Taxonomy" id="2838699"/>
    <lineage>
        <taxon>Bacteria</taxon>
        <taxon>Pseudomonadati</taxon>
        <taxon>Deferribacterota</taxon>
        <taxon>Deferribacteres</taxon>
        <taxon>Deferribacterales</taxon>
        <taxon>Mucispirillaceae</taxon>
        <taxon>Mucispirillum</taxon>
    </lineage>
</organism>
<keyword evidence="14 17" id="KW-0676">Redox-active center</keyword>
<dbReference type="Proteomes" id="UP000824176">
    <property type="component" value="Unassembled WGS sequence"/>
</dbReference>